<dbReference type="KEGG" id="spl:Spea_1990"/>
<dbReference type="Proteomes" id="UP000002608">
    <property type="component" value="Chromosome"/>
</dbReference>
<name>A8H423_SHEPA</name>
<dbReference type="Pfam" id="PF02557">
    <property type="entry name" value="VanY"/>
    <property type="match status" value="1"/>
</dbReference>
<feature type="domain" description="D-alanyl-D-alanine carboxypeptidase-like core" evidence="1">
    <location>
        <begin position="1"/>
        <end position="142"/>
    </location>
</feature>
<reference evidence="2 3" key="1">
    <citation type="submission" date="2007-10" db="EMBL/GenBank/DDBJ databases">
        <title>Complete sequence of Shewanella pealeana ATCC 700345.</title>
        <authorList>
            <consortium name="US DOE Joint Genome Institute"/>
            <person name="Copeland A."/>
            <person name="Lucas S."/>
            <person name="Lapidus A."/>
            <person name="Barry K."/>
            <person name="Glavina del Rio T."/>
            <person name="Dalin E."/>
            <person name="Tice H."/>
            <person name="Pitluck S."/>
            <person name="Chertkov O."/>
            <person name="Brettin T."/>
            <person name="Bruce D."/>
            <person name="Detter J.C."/>
            <person name="Han C."/>
            <person name="Schmutz J."/>
            <person name="Larimer F."/>
            <person name="Land M."/>
            <person name="Hauser L."/>
            <person name="Kyrpides N."/>
            <person name="Kim E."/>
            <person name="Zhao J.-S.Z."/>
            <person name="Manno D."/>
            <person name="Hawari J."/>
            <person name="Richardson P."/>
        </authorList>
    </citation>
    <scope>NUCLEOTIDE SEQUENCE [LARGE SCALE GENOMIC DNA]</scope>
    <source>
        <strain evidence="3">ATCC 700345 / ANG-SQ1</strain>
    </source>
</reference>
<dbReference type="SUPFAM" id="SSF55166">
    <property type="entry name" value="Hedgehog/DD-peptidase"/>
    <property type="match status" value="1"/>
</dbReference>
<dbReference type="eggNOG" id="COG1876">
    <property type="taxonomic scope" value="Bacteria"/>
</dbReference>
<dbReference type="STRING" id="398579.Spea_1990"/>
<sequence>MQQAAADDGINIQICSAYRDFDKQQSIWNAKASGKRVLLNKESQPVSIESLSSSSLIDLILIWSAIPGMSRHHWGTDIDVFDANEISRHDLRLISQEYQANGPCFQLSQWLDSYAQQYGFYRPYQEALSGVSPEPWHLSYFPISNDYINHYDTESIKAVIKNSSILHKDAILKRIDALVNEYVFRVAPIPAP</sequence>
<evidence type="ECO:0000313" key="2">
    <source>
        <dbReference type="EMBL" id="ABV87310.1"/>
    </source>
</evidence>
<gene>
    <name evidence="2" type="ordered locus">Spea_1990</name>
</gene>
<dbReference type="InterPro" id="IPR052179">
    <property type="entry name" value="DD-CPase-like"/>
</dbReference>
<dbReference type="AlphaFoldDB" id="A8H423"/>
<keyword evidence="2" id="KW-0121">Carboxypeptidase</keyword>
<dbReference type="InterPro" id="IPR009045">
    <property type="entry name" value="Zn_M74/Hedgehog-like"/>
</dbReference>
<evidence type="ECO:0000259" key="1">
    <source>
        <dbReference type="Pfam" id="PF02557"/>
    </source>
</evidence>
<dbReference type="GO" id="GO:0004180">
    <property type="term" value="F:carboxypeptidase activity"/>
    <property type="evidence" value="ECO:0007669"/>
    <property type="project" value="UniProtKB-KW"/>
</dbReference>
<dbReference type="GO" id="GO:0006508">
    <property type="term" value="P:proteolysis"/>
    <property type="evidence" value="ECO:0007669"/>
    <property type="project" value="InterPro"/>
</dbReference>
<dbReference type="InterPro" id="IPR003709">
    <property type="entry name" value="VanY-like_core_dom"/>
</dbReference>
<keyword evidence="3" id="KW-1185">Reference proteome</keyword>
<dbReference type="PANTHER" id="PTHR34385:SF1">
    <property type="entry name" value="PEPTIDOGLYCAN L-ALANYL-D-GLUTAMATE ENDOPEPTIDASE CWLK"/>
    <property type="match status" value="1"/>
</dbReference>
<protein>
    <submittedName>
        <fullName evidence="2">Peptidase M15B and M15C DD-carboxypeptidase VanY/endolysin</fullName>
    </submittedName>
</protein>
<proteinExistence type="predicted"/>
<dbReference type="CDD" id="cd14847">
    <property type="entry name" value="DD-carboxypeptidase_like"/>
    <property type="match status" value="1"/>
</dbReference>
<accession>A8H423</accession>
<keyword evidence="2" id="KW-0645">Protease</keyword>
<evidence type="ECO:0000313" key="3">
    <source>
        <dbReference type="Proteomes" id="UP000002608"/>
    </source>
</evidence>
<keyword evidence="2" id="KW-0378">Hydrolase</keyword>
<organism evidence="2 3">
    <name type="scientific">Shewanella pealeana (strain ATCC 700345 / ANG-SQ1)</name>
    <dbReference type="NCBI Taxonomy" id="398579"/>
    <lineage>
        <taxon>Bacteria</taxon>
        <taxon>Pseudomonadati</taxon>
        <taxon>Pseudomonadota</taxon>
        <taxon>Gammaproteobacteria</taxon>
        <taxon>Alteromonadales</taxon>
        <taxon>Shewanellaceae</taxon>
        <taxon>Shewanella</taxon>
    </lineage>
</organism>
<dbReference type="HOGENOM" id="CLU_081855_0_0_6"/>
<dbReference type="PANTHER" id="PTHR34385">
    <property type="entry name" value="D-ALANYL-D-ALANINE CARBOXYPEPTIDASE"/>
    <property type="match status" value="1"/>
</dbReference>
<dbReference type="Gene3D" id="3.30.1380.10">
    <property type="match status" value="1"/>
</dbReference>
<dbReference type="EMBL" id="CP000851">
    <property type="protein sequence ID" value="ABV87310.1"/>
    <property type="molecule type" value="Genomic_DNA"/>
</dbReference>